<dbReference type="EMBL" id="BMSC01000025">
    <property type="protein sequence ID" value="GGU91340.1"/>
    <property type="molecule type" value="Genomic_DNA"/>
</dbReference>
<evidence type="ECO:0000313" key="3">
    <source>
        <dbReference type="Proteomes" id="UP000480804"/>
    </source>
</evidence>
<sequence>MTTPLHPLHDGTGHLEVGDVTVPLQIAASLRARTRGLLGRSSFTGALLLTPVKSVHTLGMRIPIDIAYLDRHLRVVDLHTMKPHRIGRPRFHAHHVLEAEAGSFAQWGIAVGIQLTPQP</sequence>
<dbReference type="RefSeq" id="WP_189401511.1">
    <property type="nucleotide sequence ID" value="NZ_BLLO01000018.1"/>
</dbReference>
<dbReference type="InterPro" id="IPR038695">
    <property type="entry name" value="Saro_0823-like_sf"/>
</dbReference>
<dbReference type="Proteomes" id="UP000660975">
    <property type="component" value="Unassembled WGS sequence"/>
</dbReference>
<keyword evidence="3" id="KW-1185">Reference proteome</keyword>
<reference evidence="2" key="1">
    <citation type="journal article" date="2014" name="Int. J. Syst. Evol. Microbiol.">
        <title>Complete genome sequence of Corynebacterium casei LMG S-19264T (=DSM 44701T), isolated from a smear-ripened cheese.</title>
        <authorList>
            <consortium name="US DOE Joint Genome Institute (JGI-PGF)"/>
            <person name="Walter F."/>
            <person name="Albersmeier A."/>
            <person name="Kalinowski J."/>
            <person name="Ruckert C."/>
        </authorList>
    </citation>
    <scope>NUCLEOTIDE SEQUENCE</scope>
    <source>
        <strain evidence="2">JCM 4136</strain>
    </source>
</reference>
<dbReference type="AlphaFoldDB" id="A0A8H9HV61"/>
<dbReference type="Pfam" id="PF02643">
    <property type="entry name" value="DUF192"/>
    <property type="match status" value="1"/>
</dbReference>
<dbReference type="Proteomes" id="UP000480804">
    <property type="component" value="Unassembled WGS sequence"/>
</dbReference>
<gene>
    <name evidence="2" type="ORF">GCM10010227_53230</name>
    <name evidence="1" type="ORF">Sgou_32020</name>
</gene>
<organism evidence="2 4">
    <name type="scientific">Streptomyces gougerotii</name>
    <dbReference type="NCBI Taxonomy" id="53448"/>
    <lineage>
        <taxon>Bacteria</taxon>
        <taxon>Bacillati</taxon>
        <taxon>Actinomycetota</taxon>
        <taxon>Actinomycetes</taxon>
        <taxon>Kitasatosporales</taxon>
        <taxon>Streptomycetaceae</taxon>
        <taxon>Streptomyces</taxon>
        <taxon>Streptomyces diastaticus group</taxon>
    </lineage>
</organism>
<protein>
    <recommendedName>
        <fullName evidence="5">DUF192 domain-containing protein</fullName>
    </recommendedName>
</protein>
<evidence type="ECO:0000313" key="4">
    <source>
        <dbReference type="Proteomes" id="UP000660975"/>
    </source>
</evidence>
<evidence type="ECO:0008006" key="5">
    <source>
        <dbReference type="Google" id="ProtNLM"/>
    </source>
</evidence>
<name>A0A8H9HV61_9ACTN</name>
<dbReference type="EMBL" id="BLLO01000018">
    <property type="protein sequence ID" value="GFH78532.1"/>
    <property type="molecule type" value="Genomic_DNA"/>
</dbReference>
<comment type="caution">
    <text evidence="2">The sequence shown here is derived from an EMBL/GenBank/DDBJ whole genome shotgun (WGS) entry which is preliminary data.</text>
</comment>
<accession>A0A8H9HV61</accession>
<proteinExistence type="predicted"/>
<dbReference type="InterPro" id="IPR003795">
    <property type="entry name" value="DUF192"/>
</dbReference>
<reference evidence="2" key="3">
    <citation type="submission" date="2020-09" db="EMBL/GenBank/DDBJ databases">
        <authorList>
            <person name="Sun Q."/>
            <person name="Ohkuma M."/>
        </authorList>
    </citation>
    <scope>NUCLEOTIDE SEQUENCE</scope>
    <source>
        <strain evidence="2">JCM 4136</strain>
    </source>
</reference>
<reference evidence="1 3" key="2">
    <citation type="submission" date="2020-02" db="EMBL/GenBank/DDBJ databases">
        <title>Whole genome shotgun sequence of Streptomyces gougerotii NBRC 13043.</title>
        <authorList>
            <person name="Ichikawa N."/>
            <person name="Komaki H."/>
            <person name="Tamura T."/>
        </authorList>
    </citation>
    <scope>NUCLEOTIDE SEQUENCE [LARGE SCALE GENOMIC DNA]</scope>
    <source>
        <strain evidence="1 3">NBRC 13043</strain>
    </source>
</reference>
<evidence type="ECO:0000313" key="2">
    <source>
        <dbReference type="EMBL" id="GGU91340.1"/>
    </source>
</evidence>
<evidence type="ECO:0000313" key="1">
    <source>
        <dbReference type="EMBL" id="GFH78532.1"/>
    </source>
</evidence>
<dbReference type="Gene3D" id="2.60.120.1140">
    <property type="entry name" value="Protein of unknown function DUF192"/>
    <property type="match status" value="1"/>
</dbReference>